<protein>
    <submittedName>
        <fullName evidence="5">GTPase IMAP family member 8-like</fullName>
    </submittedName>
</protein>
<evidence type="ECO:0000256" key="1">
    <source>
        <dbReference type="ARBA" id="ARBA00008535"/>
    </source>
</evidence>
<dbReference type="GO" id="GO:0005525">
    <property type="term" value="F:GTP binding"/>
    <property type="evidence" value="ECO:0007669"/>
    <property type="project" value="UniProtKB-KW"/>
</dbReference>
<dbReference type="AlphaFoldDB" id="A0A9Q9V9S1"/>
<dbReference type="RefSeq" id="XP_018951916.2">
    <property type="nucleotide sequence ID" value="XM_019096371.2"/>
</dbReference>
<dbReference type="Proteomes" id="UP001155660">
    <property type="component" value="Chromosome A10"/>
</dbReference>
<evidence type="ECO:0000256" key="2">
    <source>
        <dbReference type="ARBA" id="ARBA00022741"/>
    </source>
</evidence>
<dbReference type="FunFam" id="3.40.50.300:FF:000366">
    <property type="entry name" value="GTPase, IMAP family member 2"/>
    <property type="match status" value="1"/>
</dbReference>
<gene>
    <name evidence="5" type="primary">LOC109081384</name>
</gene>
<dbReference type="PROSITE" id="PS51720">
    <property type="entry name" value="G_AIG1"/>
    <property type="match status" value="1"/>
</dbReference>
<keyword evidence="3" id="KW-0342">GTP-binding</keyword>
<dbReference type="InterPro" id="IPR045058">
    <property type="entry name" value="GIMA/IAN/Toc"/>
</dbReference>
<evidence type="ECO:0000313" key="5">
    <source>
        <dbReference type="RefSeq" id="XP_018951916.2"/>
    </source>
</evidence>
<evidence type="ECO:0000259" key="4">
    <source>
        <dbReference type="PROSITE" id="PS51720"/>
    </source>
</evidence>
<dbReference type="KEGG" id="ccar:109081384"/>
<dbReference type="PANTHER" id="PTHR10903">
    <property type="entry name" value="GTPASE, IMAP FAMILY MEMBER-RELATED"/>
    <property type="match status" value="1"/>
</dbReference>
<dbReference type="Pfam" id="PF04548">
    <property type="entry name" value="AIG1"/>
    <property type="match status" value="2"/>
</dbReference>
<organism evidence="5">
    <name type="scientific">Cyprinus carpio</name>
    <name type="common">Common carp</name>
    <dbReference type="NCBI Taxonomy" id="7962"/>
    <lineage>
        <taxon>Eukaryota</taxon>
        <taxon>Metazoa</taxon>
        <taxon>Chordata</taxon>
        <taxon>Craniata</taxon>
        <taxon>Vertebrata</taxon>
        <taxon>Euteleostomi</taxon>
        <taxon>Actinopterygii</taxon>
        <taxon>Neopterygii</taxon>
        <taxon>Teleostei</taxon>
        <taxon>Ostariophysi</taxon>
        <taxon>Cypriniformes</taxon>
        <taxon>Cyprinidae</taxon>
        <taxon>Cyprininae</taxon>
        <taxon>Cyprinus</taxon>
    </lineage>
</organism>
<dbReference type="InterPro" id="IPR006703">
    <property type="entry name" value="G_AIG1"/>
</dbReference>
<sequence length="421" mass="48218">MLISVCRKEMATLKSSVEVFFCGANSWCKCLVGNRILGFEHFLPEQSTFDEEVSVEIGVQWITVINEPQTVIKWYMETSPRCPCMILFVLQHGHVSQRDVEAFAHFQQMFGKKMEENTLVVMVSSDDKKSARPNKVKNENLETVLYQSGRKVFDFNKNMKQNDLIKQLMTRWKSVPDLHIYKHESSSLSVERETWRTQEAMTQEHISGGNHAAIKRNNTLTIVLLGQTGSGKSATGNTILRKHHFESYASSVPVTQMCQMAEETVCGIKIRVIDTPDFFDEDLKNQQEQIKKCKELAQPGPDVYLLVMELGRYTDGERAIVQNIQKAFGAEVVKETIVLLTSKEKLRGKTVAEYIKNTDTQLQELIRICGSRCHAFNNKDHSVSQTERLLEMILEMKKKNGSTVEHYSFCKESEKKDCRIQ</sequence>
<dbReference type="PANTHER" id="PTHR10903:SF188">
    <property type="entry name" value="GTPASE IMAP FAMILY MEMBER 2-LIKE-RELATED"/>
    <property type="match status" value="1"/>
</dbReference>
<dbReference type="OrthoDB" id="8954335at2759"/>
<reference evidence="5" key="1">
    <citation type="submission" date="2025-08" db="UniProtKB">
        <authorList>
            <consortium name="RefSeq"/>
        </authorList>
    </citation>
    <scope>IDENTIFICATION</scope>
    <source>
        <tissue evidence="5">Muscle</tissue>
    </source>
</reference>
<proteinExistence type="inferred from homology"/>
<accession>A0A9Q9V9S1</accession>
<feature type="domain" description="AIG1-type G" evidence="4">
    <location>
        <begin position="217"/>
        <end position="414"/>
    </location>
</feature>
<evidence type="ECO:0000256" key="3">
    <source>
        <dbReference type="ARBA" id="ARBA00023134"/>
    </source>
</evidence>
<name>A0A9Q9V9S1_CYPCA</name>
<comment type="similarity">
    <text evidence="1">Belongs to the TRAFAC class TrmE-Era-EngA-EngB-Septin-like GTPase superfamily. AIG1/Toc34/Toc159-like paraseptin GTPase family. IAN subfamily.</text>
</comment>
<dbReference type="GeneID" id="109081384"/>
<keyword evidence="2" id="KW-0547">Nucleotide-binding</keyword>